<evidence type="ECO:0000256" key="9">
    <source>
        <dbReference type="ARBA" id="ARBA00023136"/>
    </source>
</evidence>
<evidence type="ECO:0000256" key="5">
    <source>
        <dbReference type="ARBA" id="ARBA00022692"/>
    </source>
</evidence>
<dbReference type="NCBIfam" id="NF003465">
    <property type="entry name" value="PRK05089.1"/>
    <property type="match status" value="1"/>
</dbReference>
<evidence type="ECO:0000256" key="2">
    <source>
        <dbReference type="ARBA" id="ARBA00004382"/>
    </source>
</evidence>
<dbReference type="SUPFAM" id="SSF110111">
    <property type="entry name" value="Ctag/Cox11"/>
    <property type="match status" value="1"/>
</dbReference>
<feature type="topological domain" description="Cytoplasmic" evidence="10">
    <location>
        <begin position="1"/>
        <end position="11"/>
    </location>
</feature>
<feature type="region of interest" description="Disordered" evidence="11">
    <location>
        <begin position="182"/>
        <end position="203"/>
    </location>
</feature>
<dbReference type="AlphaFoldDB" id="A0A2M9G519"/>
<evidence type="ECO:0000256" key="4">
    <source>
        <dbReference type="ARBA" id="ARBA00015384"/>
    </source>
</evidence>
<organism evidence="12 13">
    <name type="scientific">Minwuia thermotolerans</name>
    <dbReference type="NCBI Taxonomy" id="2056226"/>
    <lineage>
        <taxon>Bacteria</taxon>
        <taxon>Pseudomonadati</taxon>
        <taxon>Pseudomonadota</taxon>
        <taxon>Alphaproteobacteria</taxon>
        <taxon>Minwuiales</taxon>
        <taxon>Minwuiaceae</taxon>
        <taxon>Minwuia</taxon>
    </lineage>
</organism>
<keyword evidence="10" id="KW-1003">Cell membrane</keyword>
<comment type="similarity">
    <text evidence="3 10">Belongs to the COX11/CtaG family.</text>
</comment>
<reference evidence="12 13" key="1">
    <citation type="submission" date="2017-11" db="EMBL/GenBank/DDBJ databases">
        <title>Draft genome sequence of Rhizobiales bacterium SY3-13.</title>
        <authorList>
            <person name="Sun C."/>
        </authorList>
    </citation>
    <scope>NUCLEOTIDE SEQUENCE [LARGE SCALE GENOMIC DNA]</scope>
    <source>
        <strain evidence="12 13">SY3-13</strain>
    </source>
</reference>
<evidence type="ECO:0000313" key="13">
    <source>
        <dbReference type="Proteomes" id="UP000229498"/>
    </source>
</evidence>
<dbReference type="OrthoDB" id="9804841at2"/>
<dbReference type="PIRSF" id="PIRSF005413">
    <property type="entry name" value="COX11"/>
    <property type="match status" value="1"/>
</dbReference>
<dbReference type="PANTHER" id="PTHR21320">
    <property type="entry name" value="CYTOCHROME C OXIDASE ASSEMBLY PROTEIN COX11-RELATED"/>
    <property type="match status" value="1"/>
</dbReference>
<keyword evidence="8 10" id="KW-0186">Copper</keyword>
<comment type="subcellular location">
    <subcellularLocation>
        <location evidence="2 10">Cell inner membrane</location>
        <topology evidence="2 10">Single-pass type II membrane protein</topology>
        <orientation evidence="2 10">Periplasmic side</orientation>
    </subcellularLocation>
</comment>
<keyword evidence="7 10" id="KW-1133">Transmembrane helix</keyword>
<keyword evidence="5 10" id="KW-0812">Transmembrane</keyword>
<dbReference type="GO" id="GO:0005886">
    <property type="term" value="C:plasma membrane"/>
    <property type="evidence" value="ECO:0007669"/>
    <property type="project" value="UniProtKB-SubCell"/>
</dbReference>
<evidence type="ECO:0000256" key="1">
    <source>
        <dbReference type="ARBA" id="ARBA00004007"/>
    </source>
</evidence>
<dbReference type="GO" id="GO:0008535">
    <property type="term" value="P:respiratory chain complex IV assembly"/>
    <property type="evidence" value="ECO:0007669"/>
    <property type="project" value="UniProtKB-UniRule"/>
</dbReference>
<accession>A0A2M9G519</accession>
<evidence type="ECO:0000256" key="10">
    <source>
        <dbReference type="HAMAP-Rule" id="MF_00155"/>
    </source>
</evidence>
<dbReference type="Pfam" id="PF04442">
    <property type="entry name" value="CtaG_Cox11"/>
    <property type="match status" value="1"/>
</dbReference>
<dbReference type="GO" id="GO:0005507">
    <property type="term" value="F:copper ion binding"/>
    <property type="evidence" value="ECO:0007669"/>
    <property type="project" value="InterPro"/>
</dbReference>
<keyword evidence="9 10" id="KW-0472">Membrane</keyword>
<evidence type="ECO:0000256" key="3">
    <source>
        <dbReference type="ARBA" id="ARBA00009620"/>
    </source>
</evidence>
<dbReference type="PANTHER" id="PTHR21320:SF3">
    <property type="entry name" value="CYTOCHROME C OXIDASE ASSEMBLY PROTEIN COX11, MITOCHONDRIAL-RELATED"/>
    <property type="match status" value="1"/>
</dbReference>
<sequence>MGMSVSSASGRSNGRVVVVCLAMVAGMVGLSYAAVPLYDLFCRVTGFAGTTQQAEAGSEMLGETTMKVEFDSTLARGMPWTFRPVQRSMTVRTGETGLAFYRATNPTDRTITGTASFNVAPLKAGQYFVKIECFCFTEQTLAPGESADMPVQFYVDPAIEQDPNADEVRTITLSYTFFEAKPAKGEPDSRVSAAGGDGAARRE</sequence>
<keyword evidence="13" id="KW-1185">Reference proteome</keyword>
<evidence type="ECO:0000256" key="7">
    <source>
        <dbReference type="ARBA" id="ARBA00022989"/>
    </source>
</evidence>
<feature type="topological domain" description="Periplasmic" evidence="10">
    <location>
        <begin position="35"/>
        <end position="203"/>
    </location>
</feature>
<dbReference type="Proteomes" id="UP000229498">
    <property type="component" value="Unassembled WGS sequence"/>
</dbReference>
<evidence type="ECO:0000313" key="12">
    <source>
        <dbReference type="EMBL" id="PJK30766.1"/>
    </source>
</evidence>
<dbReference type="InterPro" id="IPR007533">
    <property type="entry name" value="Cyt_c_oxidase_assmbl_CtaG"/>
</dbReference>
<comment type="caution">
    <text evidence="12">The sequence shown here is derived from an EMBL/GenBank/DDBJ whole genome shotgun (WGS) entry which is preliminary data.</text>
</comment>
<evidence type="ECO:0000256" key="6">
    <source>
        <dbReference type="ARBA" id="ARBA00022968"/>
    </source>
</evidence>
<evidence type="ECO:0000256" key="8">
    <source>
        <dbReference type="ARBA" id="ARBA00023008"/>
    </source>
</evidence>
<keyword evidence="10" id="KW-0997">Cell inner membrane</keyword>
<evidence type="ECO:0000256" key="11">
    <source>
        <dbReference type="SAM" id="MobiDB-lite"/>
    </source>
</evidence>
<dbReference type="InterPro" id="IPR023471">
    <property type="entry name" value="CtaG/Cox11_dom_sf"/>
</dbReference>
<dbReference type="FunFam" id="2.60.370.10:FF:000001">
    <property type="entry name" value="COX11 cytochrome c oxidase assembly homolog"/>
    <property type="match status" value="1"/>
</dbReference>
<proteinExistence type="inferred from homology"/>
<keyword evidence="6 10" id="KW-0735">Signal-anchor</keyword>
<dbReference type="Gene3D" id="2.60.370.10">
    <property type="entry name" value="Ctag/Cox11"/>
    <property type="match status" value="1"/>
</dbReference>
<dbReference type="EMBL" id="PHIG01000018">
    <property type="protein sequence ID" value="PJK30766.1"/>
    <property type="molecule type" value="Genomic_DNA"/>
</dbReference>
<protein>
    <recommendedName>
        <fullName evidence="4 10">Cytochrome c oxidase assembly protein CtaG</fullName>
    </recommendedName>
</protein>
<comment type="function">
    <text evidence="1 10">Exerts its effect at some terminal stage of cytochrome c oxidase synthesis, probably by being involved in the insertion of the copper B into subunit I.</text>
</comment>
<name>A0A2M9G519_9PROT</name>
<gene>
    <name evidence="10" type="primary">ctaG</name>
    <name evidence="12" type="ORF">CVT23_05195</name>
</gene>
<dbReference type="HAMAP" id="MF_00155">
    <property type="entry name" value="CtaG"/>
    <property type="match status" value="1"/>
</dbReference>